<dbReference type="GO" id="GO:0016301">
    <property type="term" value="F:kinase activity"/>
    <property type="evidence" value="ECO:0007669"/>
    <property type="project" value="UniProtKB-KW"/>
</dbReference>
<accession>A0A1G8RB29</accession>
<feature type="transmembrane region" description="Helical" evidence="12">
    <location>
        <begin position="386"/>
        <end position="410"/>
    </location>
</feature>
<gene>
    <name evidence="16" type="ORF">SAMN05216192_11241</name>
</gene>
<evidence type="ECO:0000256" key="10">
    <source>
        <dbReference type="ARBA" id="ARBA00023136"/>
    </source>
</evidence>
<dbReference type="GO" id="GO:0005886">
    <property type="term" value="C:plasma membrane"/>
    <property type="evidence" value="ECO:0007669"/>
    <property type="project" value="UniProtKB-SubCell"/>
</dbReference>
<evidence type="ECO:0000259" key="14">
    <source>
        <dbReference type="PROSITE" id="PS51098"/>
    </source>
</evidence>
<keyword evidence="6" id="KW-0598">Phosphotransferase system</keyword>
<dbReference type="PANTHER" id="PTHR30175">
    <property type="entry name" value="PHOSPHOTRANSFERASE SYSTEM TRANSPORT PROTEIN"/>
    <property type="match status" value="1"/>
</dbReference>
<feature type="transmembrane region" description="Helical" evidence="12">
    <location>
        <begin position="107"/>
        <end position="128"/>
    </location>
</feature>
<dbReference type="GO" id="GO:0090589">
    <property type="term" value="F:protein-phosphocysteine-trehalose phosphotransferase system transporter activity"/>
    <property type="evidence" value="ECO:0007669"/>
    <property type="project" value="TreeGrafter"/>
</dbReference>
<evidence type="ECO:0000256" key="11">
    <source>
        <dbReference type="PROSITE-ProRule" id="PRU00421"/>
    </source>
</evidence>
<feature type="active site" description="Phosphocysteine intermediate; for EIIB activity" evidence="11">
    <location>
        <position position="26"/>
    </location>
</feature>
<keyword evidence="4" id="KW-0762">Sugar transport</keyword>
<keyword evidence="10 12" id="KW-0472">Membrane</keyword>
<evidence type="ECO:0000256" key="7">
    <source>
        <dbReference type="ARBA" id="ARBA00022692"/>
    </source>
</evidence>
<dbReference type="PROSITE" id="PS51098">
    <property type="entry name" value="PTS_EIIB_TYPE_1"/>
    <property type="match status" value="1"/>
</dbReference>
<dbReference type="Pfam" id="PF00367">
    <property type="entry name" value="PTS_EIIB"/>
    <property type="match status" value="1"/>
</dbReference>
<comment type="subcellular location">
    <subcellularLocation>
        <location evidence="1">Cell membrane</location>
        <topology evidence="1">Multi-pass membrane protein</topology>
    </subcellularLocation>
</comment>
<feature type="domain" description="PTS EIIA type-1" evidence="13">
    <location>
        <begin position="498"/>
        <end position="602"/>
    </location>
</feature>
<evidence type="ECO:0000256" key="8">
    <source>
        <dbReference type="ARBA" id="ARBA00022777"/>
    </source>
</evidence>
<dbReference type="InterPro" id="IPR050558">
    <property type="entry name" value="PTS_Sugar-Specific_Components"/>
</dbReference>
<dbReference type="InterPro" id="IPR011055">
    <property type="entry name" value="Dup_hybrid_motif"/>
</dbReference>
<dbReference type="STRING" id="1174501.SAMN05216192_11241"/>
<dbReference type="CDD" id="cd00212">
    <property type="entry name" value="PTS_IIB_glc"/>
    <property type="match status" value="1"/>
</dbReference>
<dbReference type="PANTHER" id="PTHR30175:SF1">
    <property type="entry name" value="PTS SYSTEM ARBUTIN-, CELLOBIOSE-, AND SALICIN-SPECIFIC EIIBC COMPONENT-RELATED"/>
    <property type="match status" value="1"/>
</dbReference>
<dbReference type="InterPro" id="IPR001127">
    <property type="entry name" value="PTS_EIIA_1_perm"/>
</dbReference>
<proteinExistence type="predicted"/>
<dbReference type="OrthoDB" id="2957988at2"/>
<dbReference type="Pfam" id="PF02378">
    <property type="entry name" value="PTS_EIIC"/>
    <property type="match status" value="1"/>
</dbReference>
<keyword evidence="7 12" id="KW-0812">Transmembrane</keyword>
<protein>
    <submittedName>
        <fullName evidence="16">PTS system beta-glucoside-specific IIA component, Glc family /PTS system beta-glucoside-specific IIB component, Glc family /PTS system beta-glucoside-specific IIC component, Glc family</fullName>
    </submittedName>
</protein>
<keyword evidence="17" id="KW-1185">Reference proteome</keyword>
<dbReference type="InterPro" id="IPR001996">
    <property type="entry name" value="PTS_IIB_1"/>
</dbReference>
<keyword evidence="9 12" id="KW-1133">Transmembrane helix</keyword>
<dbReference type="InterPro" id="IPR011297">
    <property type="entry name" value="PTS_IIABC_b_glu"/>
</dbReference>
<dbReference type="InterPro" id="IPR018113">
    <property type="entry name" value="PTrfase_EIIB_Cys"/>
</dbReference>
<dbReference type="Pfam" id="PF00358">
    <property type="entry name" value="PTS_EIIA_1"/>
    <property type="match status" value="1"/>
</dbReference>
<evidence type="ECO:0000256" key="2">
    <source>
        <dbReference type="ARBA" id="ARBA00022448"/>
    </source>
</evidence>
<dbReference type="Proteomes" id="UP000199050">
    <property type="component" value="Unassembled WGS sequence"/>
</dbReference>
<reference evidence="17" key="1">
    <citation type="submission" date="2016-10" db="EMBL/GenBank/DDBJ databases">
        <authorList>
            <person name="Varghese N."/>
            <person name="Submissions S."/>
        </authorList>
    </citation>
    <scope>NUCLEOTIDE SEQUENCE [LARGE SCALE GENOMIC DNA]</scope>
    <source>
        <strain evidence="17">CGMCC 1.11012</strain>
    </source>
</reference>
<evidence type="ECO:0000256" key="6">
    <source>
        <dbReference type="ARBA" id="ARBA00022683"/>
    </source>
</evidence>
<feature type="transmembrane region" description="Helical" evidence="12">
    <location>
        <begin position="327"/>
        <end position="348"/>
    </location>
</feature>
<organism evidence="16 17">
    <name type="scientific">Paenibacillus typhae</name>
    <dbReference type="NCBI Taxonomy" id="1174501"/>
    <lineage>
        <taxon>Bacteria</taxon>
        <taxon>Bacillati</taxon>
        <taxon>Bacillota</taxon>
        <taxon>Bacilli</taxon>
        <taxon>Bacillales</taxon>
        <taxon>Paenibacillaceae</taxon>
        <taxon>Paenibacillus</taxon>
    </lineage>
</organism>
<evidence type="ECO:0000256" key="4">
    <source>
        <dbReference type="ARBA" id="ARBA00022597"/>
    </source>
</evidence>
<dbReference type="Gene3D" id="3.30.1360.60">
    <property type="entry name" value="Glucose permease domain IIB"/>
    <property type="match status" value="1"/>
</dbReference>
<evidence type="ECO:0000313" key="17">
    <source>
        <dbReference type="Proteomes" id="UP000199050"/>
    </source>
</evidence>
<dbReference type="FunFam" id="2.70.70.10:FF:000001">
    <property type="entry name" value="PTS system glucose-specific IIA component"/>
    <property type="match status" value="1"/>
</dbReference>
<evidence type="ECO:0000256" key="3">
    <source>
        <dbReference type="ARBA" id="ARBA00022475"/>
    </source>
</evidence>
<dbReference type="PROSITE" id="PS00371">
    <property type="entry name" value="PTS_EIIA_TYPE_1_HIS"/>
    <property type="match status" value="1"/>
</dbReference>
<evidence type="ECO:0000259" key="13">
    <source>
        <dbReference type="PROSITE" id="PS51093"/>
    </source>
</evidence>
<dbReference type="InterPro" id="IPR003352">
    <property type="entry name" value="PTS_EIIC"/>
</dbReference>
<evidence type="ECO:0000259" key="15">
    <source>
        <dbReference type="PROSITE" id="PS51103"/>
    </source>
</evidence>
<dbReference type="GO" id="GO:0009401">
    <property type="term" value="P:phosphoenolpyruvate-dependent sugar phosphotransferase system"/>
    <property type="evidence" value="ECO:0007669"/>
    <property type="project" value="UniProtKB-KW"/>
</dbReference>
<dbReference type="Gene3D" id="2.70.70.10">
    <property type="entry name" value="Glucose Permease (Domain IIA)"/>
    <property type="match status" value="1"/>
</dbReference>
<dbReference type="GO" id="GO:0015771">
    <property type="term" value="P:trehalose transport"/>
    <property type="evidence" value="ECO:0007669"/>
    <property type="project" value="TreeGrafter"/>
</dbReference>
<feature type="transmembrane region" description="Helical" evidence="12">
    <location>
        <begin position="286"/>
        <end position="306"/>
    </location>
</feature>
<dbReference type="PROSITE" id="PS01035">
    <property type="entry name" value="PTS_EIIB_TYPE_1_CYS"/>
    <property type="match status" value="1"/>
</dbReference>
<feature type="transmembrane region" description="Helical" evidence="12">
    <location>
        <begin position="178"/>
        <end position="198"/>
    </location>
</feature>
<feature type="transmembrane region" description="Helical" evidence="12">
    <location>
        <begin position="213"/>
        <end position="233"/>
    </location>
</feature>
<feature type="transmembrane region" description="Helical" evidence="12">
    <location>
        <begin position="253"/>
        <end position="274"/>
    </location>
</feature>
<dbReference type="InterPro" id="IPR013013">
    <property type="entry name" value="PTS_EIIC_1"/>
</dbReference>
<evidence type="ECO:0000256" key="5">
    <source>
        <dbReference type="ARBA" id="ARBA00022679"/>
    </source>
</evidence>
<feature type="transmembrane region" description="Helical" evidence="12">
    <location>
        <begin position="148"/>
        <end position="171"/>
    </location>
</feature>
<feature type="transmembrane region" description="Helical" evidence="12">
    <location>
        <begin position="430"/>
        <end position="451"/>
    </location>
</feature>
<keyword evidence="5" id="KW-0808">Transferase</keyword>
<dbReference type="GO" id="GO:0008982">
    <property type="term" value="F:protein-N(PI)-phosphohistidine-sugar phosphotransferase activity"/>
    <property type="evidence" value="ECO:0007669"/>
    <property type="project" value="InterPro"/>
</dbReference>
<evidence type="ECO:0000256" key="1">
    <source>
        <dbReference type="ARBA" id="ARBA00004651"/>
    </source>
</evidence>
<keyword evidence="2" id="KW-0813">Transport</keyword>
<name>A0A1G8RB29_9BACL</name>
<keyword evidence="3" id="KW-1003">Cell membrane</keyword>
<dbReference type="NCBIfam" id="TIGR01995">
    <property type="entry name" value="PTS-II-ABC-beta"/>
    <property type="match status" value="1"/>
</dbReference>
<dbReference type="PROSITE" id="PS51103">
    <property type="entry name" value="PTS_EIIC_TYPE_1"/>
    <property type="match status" value="1"/>
</dbReference>
<dbReference type="PROSITE" id="PS51093">
    <property type="entry name" value="PTS_EIIA_TYPE_1"/>
    <property type="match status" value="1"/>
</dbReference>
<dbReference type="SUPFAM" id="SSF51261">
    <property type="entry name" value="Duplicated hybrid motif"/>
    <property type="match status" value="1"/>
</dbReference>
<dbReference type="AlphaFoldDB" id="A0A1G8RB29"/>
<feature type="domain" description="PTS EIIC type-1" evidence="15">
    <location>
        <begin position="109"/>
        <end position="463"/>
    </location>
</feature>
<dbReference type="InterPro" id="IPR036878">
    <property type="entry name" value="Glu_permease_IIB"/>
</dbReference>
<dbReference type="NCBIfam" id="TIGR00830">
    <property type="entry name" value="PTBA"/>
    <property type="match status" value="1"/>
</dbReference>
<evidence type="ECO:0000256" key="9">
    <source>
        <dbReference type="ARBA" id="ARBA00022989"/>
    </source>
</evidence>
<keyword evidence="8" id="KW-0418">Kinase</keyword>
<evidence type="ECO:0000313" key="16">
    <source>
        <dbReference type="EMBL" id="SDJ13735.1"/>
    </source>
</evidence>
<dbReference type="EMBL" id="FNDX01000012">
    <property type="protein sequence ID" value="SDJ13735.1"/>
    <property type="molecule type" value="Genomic_DNA"/>
</dbReference>
<dbReference type="SUPFAM" id="SSF55604">
    <property type="entry name" value="Glucose permease domain IIB"/>
    <property type="match status" value="1"/>
</dbReference>
<dbReference type="RefSeq" id="WP_090714667.1">
    <property type="nucleotide sequence ID" value="NZ_CBCSKY010000025.1"/>
</dbReference>
<feature type="transmembrane region" description="Helical" evidence="12">
    <location>
        <begin position="360"/>
        <end position="379"/>
    </location>
</feature>
<feature type="domain" description="PTS EIIB type-1" evidence="14">
    <location>
        <begin position="4"/>
        <end position="86"/>
    </location>
</feature>
<sequence>MDHRTTAKEILRYLGGNGNIESASHCVTRLRLSVKDMSKVDDQGIKNLPDVNGTVNQGGQYQIIIGPKVEQLYKEFMAVSRSEEAEGAVFKTEQTSGRAEKNVFNRIIDVLISCFVPVIPVIAGSGMIKVLCSILMNAGVLTADSSTYQILNIMGDAVYYFLPFFVAYTAAKKFNTDLFAAMVMAGILLHPNLTALAADGVTSTSFIGIPLQLVSYSAQAVPIILAVWLMSYVEPLADRFSPSIVKVFLKPMLIILIVAPVMLIVFGPLGTIAGDYFAKLLDVMNTWGWIAVSINALIFPFLVLTGMHNALIPLIVTMFATNGFDPVLIVSGLMVNIAQAGAAFAVALKSRNIKMKGTGLSAGVAALFGITEPALYGVNLRLKRPFIAVLIGSAISGAFAGLMGVTAYSFVSPNVLSLPIFIGDDGFDALLWVVLSVIVAFAVTFTLTWVLGFKDPSDEAWAASGKAAGGETELSGMNLEIVASPLKGEAIPMTEVKDQAFASESMGKGIAIIPAEGKVVAPFDATVAVISNSKHAIALVSGSGTEVLIHVGIDTVKLKGDPFELHVQVGDEVKKGELLMTFDLEKILDFGFDPTTSVVITNSDRYAEIKSQLGNVNFGDVVLSA</sequence>
<dbReference type="FunFam" id="3.30.1360.60:FF:000001">
    <property type="entry name" value="PTS system glucose-specific IIBC component PtsG"/>
    <property type="match status" value="1"/>
</dbReference>
<evidence type="ECO:0000256" key="12">
    <source>
        <dbReference type="SAM" id="Phobius"/>
    </source>
</evidence>